<sequence length="180" mass="19030">MSRFLAATATVAALLSAGAVQAADRCGAVTHTRFGETRAWFGNTLAACRPDGYCSAVVAIADPTGQAAWRHQLRVARPSPGADYLVELAATDPMPVAGVMRFTTPGQTVDPGSWLVPTSPGSNEYRVSDPILTRSLVSGLRRQRIARWNYPSADGPAEAYFSLMGMTAALNWIDCRGGAG</sequence>
<evidence type="ECO:0008006" key="4">
    <source>
        <dbReference type="Google" id="ProtNLM"/>
    </source>
</evidence>
<reference evidence="3" key="1">
    <citation type="journal article" date="2019" name="Int. J. Syst. Evol. Microbiol.">
        <title>The Global Catalogue of Microorganisms (GCM) 10K type strain sequencing project: providing services to taxonomists for standard genome sequencing and annotation.</title>
        <authorList>
            <consortium name="The Broad Institute Genomics Platform"/>
            <consortium name="The Broad Institute Genome Sequencing Center for Infectious Disease"/>
            <person name="Wu L."/>
            <person name="Ma J."/>
        </authorList>
    </citation>
    <scope>NUCLEOTIDE SEQUENCE [LARGE SCALE GENOMIC DNA]</scope>
    <source>
        <strain evidence="3">NBRC 110107</strain>
    </source>
</reference>
<dbReference type="Proteomes" id="UP001156921">
    <property type="component" value="Unassembled WGS sequence"/>
</dbReference>
<feature type="signal peptide" evidence="1">
    <location>
        <begin position="1"/>
        <end position="22"/>
    </location>
</feature>
<evidence type="ECO:0000313" key="3">
    <source>
        <dbReference type="Proteomes" id="UP001156921"/>
    </source>
</evidence>
<feature type="chain" id="PRO_5045835833" description="DUF1176 domain-containing protein" evidence="1">
    <location>
        <begin position="23"/>
        <end position="180"/>
    </location>
</feature>
<gene>
    <name evidence="2" type="ORF">GCM10007859_13590</name>
</gene>
<evidence type="ECO:0000313" key="2">
    <source>
        <dbReference type="EMBL" id="GLS01346.1"/>
    </source>
</evidence>
<dbReference type="RefSeq" id="WP_284222203.1">
    <property type="nucleotide sequence ID" value="NZ_BSOY01000024.1"/>
</dbReference>
<protein>
    <recommendedName>
        <fullName evidence="4">DUF1176 domain-containing protein</fullName>
    </recommendedName>
</protein>
<name>A0ABQ6BLH9_9CAUL</name>
<organism evidence="2 3">
    <name type="scientific">Brevundimonas denitrificans</name>
    <dbReference type="NCBI Taxonomy" id="1443434"/>
    <lineage>
        <taxon>Bacteria</taxon>
        <taxon>Pseudomonadati</taxon>
        <taxon>Pseudomonadota</taxon>
        <taxon>Alphaproteobacteria</taxon>
        <taxon>Caulobacterales</taxon>
        <taxon>Caulobacteraceae</taxon>
        <taxon>Brevundimonas</taxon>
    </lineage>
</organism>
<keyword evidence="3" id="KW-1185">Reference proteome</keyword>
<proteinExistence type="predicted"/>
<keyword evidence="1" id="KW-0732">Signal</keyword>
<comment type="caution">
    <text evidence="2">The sequence shown here is derived from an EMBL/GenBank/DDBJ whole genome shotgun (WGS) entry which is preliminary data.</text>
</comment>
<dbReference type="EMBL" id="BSOY01000024">
    <property type="protein sequence ID" value="GLS01346.1"/>
    <property type="molecule type" value="Genomic_DNA"/>
</dbReference>
<accession>A0ABQ6BLH9</accession>
<evidence type="ECO:0000256" key="1">
    <source>
        <dbReference type="SAM" id="SignalP"/>
    </source>
</evidence>